<proteinExistence type="predicted"/>
<dbReference type="Pfam" id="PF00149">
    <property type="entry name" value="Metallophos"/>
    <property type="match status" value="1"/>
</dbReference>
<sequence length="83" mass="9297">MSDLHVDVCPYTPAATTEGVEAVIVAGDVCNRLHDRALPWLREHLIPRGLPVLYVPGNHDFYRENVLTELCKARERALTPSCN</sequence>
<dbReference type="EMBL" id="BSPC01000064">
    <property type="protein sequence ID" value="GLS22647.1"/>
    <property type="molecule type" value="Genomic_DNA"/>
</dbReference>
<dbReference type="RefSeq" id="WP_284315609.1">
    <property type="nucleotide sequence ID" value="NZ_BSPC01000064.1"/>
</dbReference>
<name>A0ABQ6CWI9_9HYPH</name>
<accession>A0ABQ6CWI9</accession>
<organism evidence="2 3">
    <name type="scientific">Labrys miyagiensis</name>
    <dbReference type="NCBI Taxonomy" id="346912"/>
    <lineage>
        <taxon>Bacteria</taxon>
        <taxon>Pseudomonadati</taxon>
        <taxon>Pseudomonadota</taxon>
        <taxon>Alphaproteobacteria</taxon>
        <taxon>Hyphomicrobiales</taxon>
        <taxon>Xanthobacteraceae</taxon>
        <taxon>Labrys</taxon>
    </lineage>
</organism>
<dbReference type="Gene3D" id="3.60.21.40">
    <property type="entry name" value="GpdQ, catalytic alpha/beta sandwich domain"/>
    <property type="match status" value="1"/>
</dbReference>
<feature type="domain" description="Calcineurin-like phosphoesterase" evidence="1">
    <location>
        <begin position="16"/>
        <end position="65"/>
    </location>
</feature>
<evidence type="ECO:0000259" key="1">
    <source>
        <dbReference type="Pfam" id="PF00149"/>
    </source>
</evidence>
<protein>
    <recommendedName>
        <fullName evidence="1">Calcineurin-like phosphoesterase domain-containing protein</fullName>
    </recommendedName>
</protein>
<dbReference type="Proteomes" id="UP001156882">
    <property type="component" value="Unassembled WGS sequence"/>
</dbReference>
<comment type="caution">
    <text evidence="2">The sequence shown here is derived from an EMBL/GenBank/DDBJ whole genome shotgun (WGS) entry which is preliminary data.</text>
</comment>
<dbReference type="InterPro" id="IPR029052">
    <property type="entry name" value="Metallo-depent_PP-like"/>
</dbReference>
<dbReference type="SUPFAM" id="SSF56300">
    <property type="entry name" value="Metallo-dependent phosphatases"/>
    <property type="match status" value="1"/>
</dbReference>
<gene>
    <name evidence="2" type="ORF">GCM10007874_56670</name>
</gene>
<dbReference type="InterPro" id="IPR004843">
    <property type="entry name" value="Calcineurin-like_PHP"/>
</dbReference>
<reference evidence="3" key="1">
    <citation type="journal article" date="2019" name="Int. J. Syst. Evol. Microbiol.">
        <title>The Global Catalogue of Microorganisms (GCM) 10K type strain sequencing project: providing services to taxonomists for standard genome sequencing and annotation.</title>
        <authorList>
            <consortium name="The Broad Institute Genomics Platform"/>
            <consortium name="The Broad Institute Genome Sequencing Center for Infectious Disease"/>
            <person name="Wu L."/>
            <person name="Ma J."/>
        </authorList>
    </citation>
    <scope>NUCLEOTIDE SEQUENCE [LARGE SCALE GENOMIC DNA]</scope>
    <source>
        <strain evidence="3">NBRC 101365</strain>
    </source>
</reference>
<dbReference type="InterPro" id="IPR042283">
    <property type="entry name" value="GpdQ_catalytic"/>
</dbReference>
<keyword evidence="3" id="KW-1185">Reference proteome</keyword>
<evidence type="ECO:0000313" key="2">
    <source>
        <dbReference type="EMBL" id="GLS22647.1"/>
    </source>
</evidence>
<evidence type="ECO:0000313" key="3">
    <source>
        <dbReference type="Proteomes" id="UP001156882"/>
    </source>
</evidence>